<dbReference type="RefSeq" id="XP_007707974.1">
    <property type="nucleotide sequence ID" value="XM_007709784.1"/>
</dbReference>
<dbReference type="KEGG" id="bze:COCCADRAFT_84691"/>
<reference evidence="1 2" key="1">
    <citation type="journal article" date="2013" name="PLoS Genet.">
        <title>Comparative genome structure, secondary metabolite, and effector coding capacity across Cochliobolus pathogens.</title>
        <authorList>
            <person name="Condon B.J."/>
            <person name="Leng Y."/>
            <person name="Wu D."/>
            <person name="Bushley K.E."/>
            <person name="Ohm R.A."/>
            <person name="Otillar R."/>
            <person name="Martin J."/>
            <person name="Schackwitz W."/>
            <person name="Grimwood J."/>
            <person name="MohdZainudin N."/>
            <person name="Xue C."/>
            <person name="Wang R."/>
            <person name="Manning V.A."/>
            <person name="Dhillon B."/>
            <person name="Tu Z.J."/>
            <person name="Steffenson B.J."/>
            <person name="Salamov A."/>
            <person name="Sun H."/>
            <person name="Lowry S."/>
            <person name="LaButti K."/>
            <person name="Han J."/>
            <person name="Copeland A."/>
            <person name="Lindquist E."/>
            <person name="Barry K."/>
            <person name="Schmutz J."/>
            <person name="Baker S.E."/>
            <person name="Ciuffetti L.M."/>
            <person name="Grigoriev I.V."/>
            <person name="Zhong S."/>
            <person name="Turgeon B.G."/>
        </authorList>
    </citation>
    <scope>NUCLEOTIDE SEQUENCE [LARGE SCALE GENOMIC DNA]</scope>
    <source>
        <strain evidence="1 2">26-R-13</strain>
    </source>
</reference>
<gene>
    <name evidence="1" type="ORF">COCCADRAFT_84691</name>
</gene>
<dbReference type="AlphaFoldDB" id="W6YQG3"/>
<dbReference type="EMBL" id="KI964548">
    <property type="protein sequence ID" value="EUC37719.1"/>
    <property type="molecule type" value="Genomic_DNA"/>
</dbReference>
<dbReference type="HOGENOM" id="CLU_2346382_0_0_1"/>
<sequence length="97" mass="10675">MVRKGCFSVSRAAAGTALVFRHKSGSDSSQIGAHGKVYILELHSYITYYYIYDDDTDDDGRTHSTSRSPRVIVGDIIGPKELCADAYSQQKTNLAAR</sequence>
<accession>W6YQG3</accession>
<proteinExistence type="predicted"/>
<protein>
    <submittedName>
        <fullName evidence="1">Uncharacterized protein</fullName>
    </submittedName>
</protein>
<evidence type="ECO:0000313" key="2">
    <source>
        <dbReference type="Proteomes" id="UP000053841"/>
    </source>
</evidence>
<organism evidence="1 2">
    <name type="scientific">Cochliobolus carbonum (strain 26-R-13)</name>
    <name type="common">Maize leaf spot fungus</name>
    <name type="synonym">Bipolaris zeicola</name>
    <dbReference type="NCBI Taxonomy" id="930089"/>
    <lineage>
        <taxon>Eukaryota</taxon>
        <taxon>Fungi</taxon>
        <taxon>Dikarya</taxon>
        <taxon>Ascomycota</taxon>
        <taxon>Pezizomycotina</taxon>
        <taxon>Dothideomycetes</taxon>
        <taxon>Pleosporomycetidae</taxon>
        <taxon>Pleosporales</taxon>
        <taxon>Pleosporineae</taxon>
        <taxon>Pleosporaceae</taxon>
        <taxon>Bipolaris</taxon>
    </lineage>
</organism>
<evidence type="ECO:0000313" key="1">
    <source>
        <dbReference type="EMBL" id="EUC37719.1"/>
    </source>
</evidence>
<keyword evidence="2" id="KW-1185">Reference proteome</keyword>
<name>W6YQG3_COCC2</name>
<dbReference type="Proteomes" id="UP000053841">
    <property type="component" value="Unassembled WGS sequence"/>
</dbReference>
<dbReference type="GeneID" id="19151814"/>